<evidence type="ECO:0000256" key="3">
    <source>
        <dbReference type="ARBA" id="ARBA00022840"/>
    </source>
</evidence>
<dbReference type="GO" id="GO:0005524">
    <property type="term" value="F:ATP binding"/>
    <property type="evidence" value="ECO:0007669"/>
    <property type="project" value="UniProtKB-UniRule"/>
</dbReference>
<organism evidence="6 7">
    <name type="scientific">Pneumocystis wakefieldiae</name>
    <dbReference type="NCBI Taxonomy" id="38082"/>
    <lineage>
        <taxon>Eukaryota</taxon>
        <taxon>Fungi</taxon>
        <taxon>Dikarya</taxon>
        <taxon>Ascomycota</taxon>
        <taxon>Taphrinomycotina</taxon>
        <taxon>Pneumocystomycetes</taxon>
        <taxon>Pneumocystaceae</taxon>
        <taxon>Pneumocystis</taxon>
    </lineage>
</organism>
<name>A0A899FJ10_9ASCO</name>
<sequence>MEILNSRFEILSNIGDGSFGNVVLARKKVSNDSEPALVAIKTMKKTFQTFSDCLKLREIQSLRTLPPHPHIIPVYDTFLDPTTKRLHLVMEHMEGNLYQLIKSRNRKNFDVETIQHILYQTLSALKHIHDHNFFHRDIKPENILVSTIPSQKLSELSIFNNKFLTSPTKGVTYLIKLGDFGLAREIASQSPYTSYVSTRWYRAPEVLLRANEYSSPVDIWAFGAMAAELATFRPLFPGTNEVDQIWRICEVIGSPAIWIHSDNNTEIGGGEWKKGLKWTIQWDPLRRPNCIQSLEHPFFNKVDNSIKASTIKMNMKSEPIPSQLIDKSFSIDQHDFYLNKIESDKHKKQIPNEKCPNIHSTPQRHSSFNLKYLWFRKKCEVEDSGESKYNKNIKSDNHSEIDAKSGNFQSKNHWRSLIRKSKVVSSDLVIEPIVSEKKIEELTQIPRKSSLHEENDVSIKPLVVNENGSKLDIKKIGQFNSPILDTESSAVDALEKNIGSTMSFFPHLLKKNKQFENSKFKSLYSSKSTDYSISNDQDSLAFHVFESPNKTLKTFNQELNKKHTQEIIQPFQDAFTFGKDSYSHILQKKMSCSTNRRHQIVSGSVLSQIKDFKSSSPSSSNVLYGHKKIEDKFVKNSLNLLYHAAKKEVDTVRGTKKNKNCHMCHSYGLKNERTERHISTDLKKYMLISMLYSINQFYPLQMRNIL</sequence>
<dbReference type="InterPro" id="IPR011009">
    <property type="entry name" value="Kinase-like_dom_sf"/>
</dbReference>
<evidence type="ECO:0000313" key="6">
    <source>
        <dbReference type="EMBL" id="QSL64040.1"/>
    </source>
</evidence>
<dbReference type="GO" id="GO:0004674">
    <property type="term" value="F:protein serine/threonine kinase activity"/>
    <property type="evidence" value="ECO:0007669"/>
    <property type="project" value="UniProtKB-KW"/>
</dbReference>
<evidence type="ECO:0000256" key="2">
    <source>
        <dbReference type="ARBA" id="ARBA00022741"/>
    </source>
</evidence>
<dbReference type="SUPFAM" id="SSF56112">
    <property type="entry name" value="Protein kinase-like (PK-like)"/>
    <property type="match status" value="1"/>
</dbReference>
<protein>
    <recommendedName>
        <fullName evidence="5">Protein kinase domain-containing protein</fullName>
    </recommendedName>
</protein>
<reference evidence="6" key="1">
    <citation type="submission" date="2020-06" db="EMBL/GenBank/DDBJ databases">
        <title>Genomes of multiple members of Pneumocystis genus reveal paths to human pathogen Pneumocystis jirovecii.</title>
        <authorList>
            <person name="Cisse O.H."/>
            <person name="Ma L."/>
            <person name="Dekker J."/>
            <person name="Khil P."/>
            <person name="Jo J."/>
            <person name="Brenchley J."/>
            <person name="Blair R."/>
            <person name="Pahar B."/>
            <person name="Chabe M."/>
            <person name="Van Rompay K.A."/>
            <person name="Keesler R."/>
            <person name="Sukura A."/>
            <person name="Hirsch V."/>
            <person name="Kutty G."/>
            <person name="Liu Y."/>
            <person name="Peng L."/>
            <person name="Chen J."/>
            <person name="Song J."/>
            <person name="Weissenbacher-Lang C."/>
            <person name="Xu J."/>
            <person name="Upham N.S."/>
            <person name="Stajich J.E."/>
            <person name="Cuomo C.A."/>
            <person name="Cushion M.T."/>
            <person name="Kovacs J.A."/>
        </authorList>
    </citation>
    <scope>NUCLEOTIDE SEQUENCE</scope>
    <source>
        <strain evidence="6">2A</strain>
    </source>
</reference>
<keyword evidence="7" id="KW-1185">Reference proteome</keyword>
<dbReference type="Gene3D" id="1.10.510.10">
    <property type="entry name" value="Transferase(Phosphotransferase) domain 1"/>
    <property type="match status" value="1"/>
</dbReference>
<dbReference type="Proteomes" id="UP000663699">
    <property type="component" value="Chromosome 1"/>
</dbReference>
<dbReference type="PROSITE" id="PS00107">
    <property type="entry name" value="PROTEIN_KINASE_ATP"/>
    <property type="match status" value="1"/>
</dbReference>
<evidence type="ECO:0000259" key="5">
    <source>
        <dbReference type="PROSITE" id="PS50011"/>
    </source>
</evidence>
<feature type="domain" description="Protein kinase" evidence="5">
    <location>
        <begin position="8"/>
        <end position="299"/>
    </location>
</feature>
<proteinExistence type="predicted"/>
<dbReference type="EMBL" id="CP054532">
    <property type="protein sequence ID" value="QSL64040.1"/>
    <property type="molecule type" value="Genomic_DNA"/>
</dbReference>
<dbReference type="PANTHER" id="PTHR24055">
    <property type="entry name" value="MITOGEN-ACTIVATED PROTEIN KINASE"/>
    <property type="match status" value="1"/>
</dbReference>
<dbReference type="OrthoDB" id="2158884at2759"/>
<dbReference type="InterPro" id="IPR017441">
    <property type="entry name" value="Protein_kinase_ATP_BS"/>
</dbReference>
<keyword evidence="1" id="KW-0723">Serine/threonine-protein kinase</keyword>
<accession>A0A899FJ10</accession>
<evidence type="ECO:0000313" key="7">
    <source>
        <dbReference type="Proteomes" id="UP000663699"/>
    </source>
</evidence>
<gene>
    <name evidence="6" type="ORF">MERGE_000195</name>
</gene>
<keyword evidence="1" id="KW-0808">Transferase</keyword>
<dbReference type="PROSITE" id="PS50011">
    <property type="entry name" value="PROTEIN_KINASE_DOM"/>
    <property type="match status" value="1"/>
</dbReference>
<keyword evidence="2 4" id="KW-0547">Nucleotide-binding</keyword>
<dbReference type="InterPro" id="IPR050117">
    <property type="entry name" value="MAPK"/>
</dbReference>
<dbReference type="Gene3D" id="3.30.200.20">
    <property type="entry name" value="Phosphorylase Kinase, domain 1"/>
    <property type="match status" value="1"/>
</dbReference>
<dbReference type="InterPro" id="IPR008271">
    <property type="entry name" value="Ser/Thr_kinase_AS"/>
</dbReference>
<dbReference type="PROSITE" id="PS00108">
    <property type="entry name" value="PROTEIN_KINASE_ST"/>
    <property type="match status" value="1"/>
</dbReference>
<evidence type="ECO:0000256" key="1">
    <source>
        <dbReference type="ARBA" id="ARBA00022527"/>
    </source>
</evidence>
<dbReference type="SMART" id="SM00220">
    <property type="entry name" value="S_TKc"/>
    <property type="match status" value="1"/>
</dbReference>
<feature type="binding site" evidence="4">
    <location>
        <position position="41"/>
    </location>
    <ligand>
        <name>ATP</name>
        <dbReference type="ChEBI" id="CHEBI:30616"/>
    </ligand>
</feature>
<dbReference type="AlphaFoldDB" id="A0A899FJ10"/>
<dbReference type="InterPro" id="IPR000719">
    <property type="entry name" value="Prot_kinase_dom"/>
</dbReference>
<evidence type="ECO:0000256" key="4">
    <source>
        <dbReference type="PROSITE-ProRule" id="PRU10141"/>
    </source>
</evidence>
<dbReference type="Pfam" id="PF00069">
    <property type="entry name" value="Pkinase"/>
    <property type="match status" value="1"/>
</dbReference>
<keyword evidence="3 4" id="KW-0067">ATP-binding</keyword>
<keyword evidence="1" id="KW-0418">Kinase</keyword>